<accession>A0A2K3LAX0</accession>
<dbReference type="ExpressionAtlas" id="A0A2K3LAX0">
    <property type="expression patterns" value="baseline"/>
</dbReference>
<reference evidence="1 2" key="2">
    <citation type="journal article" date="2017" name="Front. Plant Sci.">
        <title>Gene Classification and Mining of Molecular Markers Useful in Red Clover (Trifolium pratense) Breeding.</title>
        <authorList>
            <person name="Istvanek J."/>
            <person name="Dluhosova J."/>
            <person name="Dluhos P."/>
            <person name="Patkova L."/>
            <person name="Nedelnik J."/>
            <person name="Repkova J."/>
        </authorList>
    </citation>
    <scope>NUCLEOTIDE SEQUENCE [LARGE SCALE GENOMIC DNA]</scope>
    <source>
        <strain evidence="2">cv. Tatra</strain>
        <tissue evidence="1">Young leaves</tissue>
    </source>
</reference>
<evidence type="ECO:0000313" key="2">
    <source>
        <dbReference type="Proteomes" id="UP000236291"/>
    </source>
</evidence>
<name>A0A2K3LAX0_TRIPR</name>
<dbReference type="PANTHER" id="PTHR33116:SF86">
    <property type="entry name" value="REVERSE TRANSCRIPTASE DOMAIN-CONTAINING PROTEIN"/>
    <property type="match status" value="1"/>
</dbReference>
<sequence length="106" mass="11956">NVRRIQDEIADSLNLKFTRNIKAGKEVMVKSAVQAIPSYIMSIYTIPSTTIAEIERMFNAFWWGGGTNNKGIRWLAWDRLTCPKEKGGLGFKDLQAFNMAMVAKQG</sequence>
<dbReference type="AlphaFoldDB" id="A0A2K3LAX0"/>
<comment type="caution">
    <text evidence="1">The sequence shown here is derived from an EMBL/GenBank/DDBJ whole genome shotgun (WGS) entry which is preliminary data.</text>
</comment>
<reference evidence="1 2" key="1">
    <citation type="journal article" date="2014" name="Am. J. Bot.">
        <title>Genome assembly and annotation for red clover (Trifolium pratense; Fabaceae).</title>
        <authorList>
            <person name="Istvanek J."/>
            <person name="Jaros M."/>
            <person name="Krenek A."/>
            <person name="Repkova J."/>
        </authorList>
    </citation>
    <scope>NUCLEOTIDE SEQUENCE [LARGE SCALE GENOMIC DNA]</scope>
    <source>
        <strain evidence="2">cv. Tatra</strain>
        <tissue evidence="1">Young leaves</tissue>
    </source>
</reference>
<protein>
    <submittedName>
        <fullName evidence="1">Uncharacterized protein</fullName>
    </submittedName>
</protein>
<feature type="non-terminal residue" evidence="1">
    <location>
        <position position="1"/>
    </location>
</feature>
<dbReference type="EMBL" id="ASHM01029427">
    <property type="protein sequence ID" value="PNX75685.1"/>
    <property type="molecule type" value="Genomic_DNA"/>
</dbReference>
<organism evidence="1 2">
    <name type="scientific">Trifolium pratense</name>
    <name type="common">Red clover</name>
    <dbReference type="NCBI Taxonomy" id="57577"/>
    <lineage>
        <taxon>Eukaryota</taxon>
        <taxon>Viridiplantae</taxon>
        <taxon>Streptophyta</taxon>
        <taxon>Embryophyta</taxon>
        <taxon>Tracheophyta</taxon>
        <taxon>Spermatophyta</taxon>
        <taxon>Magnoliopsida</taxon>
        <taxon>eudicotyledons</taxon>
        <taxon>Gunneridae</taxon>
        <taxon>Pentapetalae</taxon>
        <taxon>rosids</taxon>
        <taxon>fabids</taxon>
        <taxon>Fabales</taxon>
        <taxon>Fabaceae</taxon>
        <taxon>Papilionoideae</taxon>
        <taxon>50 kb inversion clade</taxon>
        <taxon>NPAAA clade</taxon>
        <taxon>Hologalegina</taxon>
        <taxon>IRL clade</taxon>
        <taxon>Trifolieae</taxon>
        <taxon>Trifolium</taxon>
    </lineage>
</organism>
<dbReference type="STRING" id="57577.A0A2K3LAX0"/>
<dbReference type="PANTHER" id="PTHR33116">
    <property type="entry name" value="REVERSE TRANSCRIPTASE ZINC-BINDING DOMAIN-CONTAINING PROTEIN-RELATED-RELATED"/>
    <property type="match status" value="1"/>
</dbReference>
<proteinExistence type="predicted"/>
<dbReference type="Proteomes" id="UP000236291">
    <property type="component" value="Unassembled WGS sequence"/>
</dbReference>
<gene>
    <name evidence="1" type="ORF">L195_g031625</name>
</gene>
<evidence type="ECO:0000313" key="1">
    <source>
        <dbReference type="EMBL" id="PNX75685.1"/>
    </source>
</evidence>